<dbReference type="Proteomes" id="UP000275846">
    <property type="component" value="Unassembled WGS sequence"/>
</dbReference>
<evidence type="ECO:0000313" key="6">
    <source>
        <dbReference type="Proteomes" id="UP000275846"/>
    </source>
</evidence>
<evidence type="ECO:0000256" key="2">
    <source>
        <dbReference type="SAM" id="MobiDB-lite"/>
    </source>
</evidence>
<keyword evidence="1" id="KW-0675">Receptor</keyword>
<feature type="transmembrane region" description="Helical" evidence="3">
    <location>
        <begin position="60"/>
        <end position="85"/>
    </location>
</feature>
<feature type="region of interest" description="Disordered" evidence="2">
    <location>
        <begin position="401"/>
        <end position="449"/>
    </location>
</feature>
<evidence type="ECO:0000313" key="5">
    <source>
        <dbReference type="EMBL" id="VDM03450.1"/>
    </source>
</evidence>
<dbReference type="WBParaSite" id="SSLN_0001771301-mRNA-1">
    <property type="protein sequence ID" value="SSLN_0001771301-mRNA-1"/>
    <property type="gene ID" value="SSLN_0001771301"/>
</dbReference>
<feature type="transmembrane region" description="Helical" evidence="3">
    <location>
        <begin position="221"/>
        <end position="241"/>
    </location>
</feature>
<reference evidence="7" key="1">
    <citation type="submission" date="2016-06" db="UniProtKB">
        <authorList>
            <consortium name="WormBaseParasite"/>
        </authorList>
    </citation>
    <scope>IDENTIFICATION</scope>
</reference>
<dbReference type="AlphaFoldDB" id="A0A183TKR6"/>
<feature type="compositionally biased region" description="Polar residues" evidence="2">
    <location>
        <begin position="401"/>
        <end position="414"/>
    </location>
</feature>
<sequence>MVVQGRSVGGGCLFANPFNKRAELACSEKPIKSKHASARVDADELLGICSVGRQNTRTMLIFMLVPQFLFLLLGLVAFVVCAFYLHKLGRLPDRKRFDCLVPSATMSHLDATPARCLTFQVDQQGYLDPSYDGINTSEASSACFSGQVCCCCRRSLRWDGISTRLGFFTLLYVIPAISIFICDFYEFLFRDSWLAGDPSTAVSSLLQSHAQFRGRITPEIFLLRTFMSLVTGLATCLWLLSIKGIEPWRHLGKQIESRCARYGYFCFFTLGLKTTAAVAAAAATTAPARPLPDPNNQAYSKTKEKHPTDACLPYNPSTSSTALHPYAVYQHRCSSGNSDGHMAHCDNNERYHGKVLLASRPPAGPGLDAGDQFFLSSPVGTLASGGTLTSVSSPTQASGYYSSATNNNGATRGSVSGGRPALCPPPNTPPLPPFGGRNDPKVPHGSVASNSQYPDWWGSNGVKNFNGPQNRHAIL</sequence>
<evidence type="ECO:0000256" key="3">
    <source>
        <dbReference type="SAM" id="Phobius"/>
    </source>
</evidence>
<dbReference type="OrthoDB" id="5959102at2759"/>
<protein>
    <submittedName>
        <fullName evidence="7">Frizzled domain-containing protein</fullName>
    </submittedName>
</protein>
<evidence type="ECO:0000256" key="1">
    <source>
        <dbReference type="ARBA" id="ARBA00023170"/>
    </source>
</evidence>
<keyword evidence="3" id="KW-0472">Membrane</keyword>
<dbReference type="InterPro" id="IPR000539">
    <property type="entry name" value="Frizzled/Smoothened_7TM"/>
</dbReference>
<feature type="compositionally biased region" description="Pro residues" evidence="2">
    <location>
        <begin position="422"/>
        <end position="433"/>
    </location>
</feature>
<proteinExistence type="predicted"/>
<keyword evidence="6" id="KW-1185">Reference proteome</keyword>
<organism evidence="7">
    <name type="scientific">Schistocephalus solidus</name>
    <name type="common">Tapeworm</name>
    <dbReference type="NCBI Taxonomy" id="70667"/>
    <lineage>
        <taxon>Eukaryota</taxon>
        <taxon>Metazoa</taxon>
        <taxon>Spiralia</taxon>
        <taxon>Lophotrochozoa</taxon>
        <taxon>Platyhelminthes</taxon>
        <taxon>Cestoda</taxon>
        <taxon>Eucestoda</taxon>
        <taxon>Diphyllobothriidea</taxon>
        <taxon>Diphyllobothriidae</taxon>
        <taxon>Schistocephalus</taxon>
    </lineage>
</organism>
<dbReference type="Pfam" id="PF01534">
    <property type="entry name" value="Frizzled"/>
    <property type="match status" value="2"/>
</dbReference>
<feature type="region of interest" description="Disordered" evidence="2">
    <location>
        <begin position="289"/>
        <end position="308"/>
    </location>
</feature>
<dbReference type="STRING" id="70667.A0A183TKR6"/>
<gene>
    <name evidence="5" type="ORF">SSLN_LOCUS17064</name>
</gene>
<evidence type="ECO:0000259" key="4">
    <source>
        <dbReference type="SMART" id="SM01330"/>
    </source>
</evidence>
<dbReference type="GO" id="GO:0016020">
    <property type="term" value="C:membrane"/>
    <property type="evidence" value="ECO:0007669"/>
    <property type="project" value="InterPro"/>
</dbReference>
<keyword evidence="3" id="KW-0812">Transmembrane</keyword>
<feature type="transmembrane region" description="Helical" evidence="3">
    <location>
        <begin position="165"/>
        <end position="188"/>
    </location>
</feature>
<dbReference type="SMART" id="SM01330">
    <property type="entry name" value="Frizzled"/>
    <property type="match status" value="1"/>
</dbReference>
<name>A0A183TKR6_SCHSO</name>
<evidence type="ECO:0000313" key="7">
    <source>
        <dbReference type="WBParaSite" id="SSLN_0001771301-mRNA-1"/>
    </source>
</evidence>
<dbReference type="Gene3D" id="1.20.1070.10">
    <property type="entry name" value="Rhodopsin 7-helix transmembrane proteins"/>
    <property type="match status" value="1"/>
</dbReference>
<accession>A0A183TKR6</accession>
<feature type="transmembrane region" description="Helical" evidence="3">
    <location>
        <begin position="262"/>
        <end position="283"/>
    </location>
</feature>
<feature type="domain" description="Frizzled/Smoothened 7TM" evidence="4">
    <location>
        <begin position="7"/>
        <end position="253"/>
    </location>
</feature>
<dbReference type="GO" id="GO:0007166">
    <property type="term" value="P:cell surface receptor signaling pathway"/>
    <property type="evidence" value="ECO:0007669"/>
    <property type="project" value="InterPro"/>
</dbReference>
<reference evidence="5 6" key="2">
    <citation type="submission" date="2018-11" db="EMBL/GenBank/DDBJ databases">
        <authorList>
            <consortium name="Pathogen Informatics"/>
        </authorList>
    </citation>
    <scope>NUCLEOTIDE SEQUENCE [LARGE SCALE GENOMIC DNA]</scope>
    <source>
        <strain evidence="5 6">NST_G2</strain>
    </source>
</reference>
<dbReference type="EMBL" id="UYSU01041908">
    <property type="protein sequence ID" value="VDM03450.1"/>
    <property type="molecule type" value="Genomic_DNA"/>
</dbReference>
<keyword evidence="3" id="KW-1133">Transmembrane helix</keyword>